<name>A0ABX7RCG5_9GAMM</name>
<dbReference type="GO" id="GO:0032259">
    <property type="term" value="P:methylation"/>
    <property type="evidence" value="ECO:0007669"/>
    <property type="project" value="UniProtKB-KW"/>
</dbReference>
<protein>
    <submittedName>
        <fullName evidence="2">Class I SAM-dependent methyltransferase</fullName>
    </submittedName>
</protein>
<proteinExistence type="predicted"/>
<keyword evidence="2" id="KW-0808">Transferase</keyword>
<sequence>MSDSAGATTHAATAPLPGKQARALASAFLPREHWYGRRDYYYAWSKFGTDPLYPGVCEALRGTQAPLLDMGCGLGLLAHALRADGQRMPYRGYDNDVSKILRARKAAARCDLGDVAFETADLAQGMPAHRGSVAVLDVLQFVPVAAQMHAIDQAIAMLTPGAKLVIRTGLADGSHRAHVTRFVDVFAKVVGWMNAAPLNYPDADAVRARLADAGLKATFTSLRGRTPFNNWLIIAG</sequence>
<dbReference type="Proteomes" id="UP000663400">
    <property type="component" value="Chromosome"/>
</dbReference>
<keyword evidence="3" id="KW-1185">Reference proteome</keyword>
<dbReference type="RefSeq" id="WP_200609074.1">
    <property type="nucleotide sequence ID" value="NZ_CP071517.1"/>
</dbReference>
<evidence type="ECO:0000259" key="1">
    <source>
        <dbReference type="Pfam" id="PF13847"/>
    </source>
</evidence>
<gene>
    <name evidence="2" type="ORF">HIV01_015640</name>
</gene>
<dbReference type="InterPro" id="IPR029063">
    <property type="entry name" value="SAM-dependent_MTases_sf"/>
</dbReference>
<feature type="domain" description="Methyltransferase" evidence="1">
    <location>
        <begin position="66"/>
        <end position="168"/>
    </location>
</feature>
<dbReference type="SUPFAM" id="SSF53335">
    <property type="entry name" value="S-adenosyl-L-methionine-dependent methyltransferases"/>
    <property type="match status" value="1"/>
</dbReference>
<dbReference type="EMBL" id="CP071517">
    <property type="protein sequence ID" value="QSX74591.1"/>
    <property type="molecule type" value="Genomic_DNA"/>
</dbReference>
<dbReference type="Pfam" id="PF13847">
    <property type="entry name" value="Methyltransf_31"/>
    <property type="match status" value="1"/>
</dbReference>
<dbReference type="CDD" id="cd02440">
    <property type="entry name" value="AdoMet_MTases"/>
    <property type="match status" value="1"/>
</dbReference>
<dbReference type="Gene3D" id="3.40.50.150">
    <property type="entry name" value="Vaccinia Virus protein VP39"/>
    <property type="match status" value="1"/>
</dbReference>
<reference evidence="2 3" key="1">
    <citation type="submission" date="2021-02" db="EMBL/GenBank/DDBJ databases">
        <title>Lysobacter arenosi sp. nov., isolated from soil of gangwondo yeongwol, south Korea.</title>
        <authorList>
            <person name="Kim K.R."/>
            <person name="Kim K.H."/>
            <person name="Jeon C.O."/>
        </authorList>
    </citation>
    <scope>NUCLEOTIDE SEQUENCE [LARGE SCALE GENOMIC DNA]</scope>
    <source>
        <strain evidence="2 3">R7</strain>
    </source>
</reference>
<keyword evidence="2" id="KW-0489">Methyltransferase</keyword>
<evidence type="ECO:0000313" key="2">
    <source>
        <dbReference type="EMBL" id="QSX74591.1"/>
    </source>
</evidence>
<dbReference type="InterPro" id="IPR025714">
    <property type="entry name" value="Methyltranfer_dom"/>
</dbReference>
<evidence type="ECO:0000313" key="3">
    <source>
        <dbReference type="Proteomes" id="UP000663400"/>
    </source>
</evidence>
<dbReference type="GO" id="GO:0008168">
    <property type="term" value="F:methyltransferase activity"/>
    <property type="evidence" value="ECO:0007669"/>
    <property type="project" value="UniProtKB-KW"/>
</dbReference>
<organism evidence="2 3">
    <name type="scientific">Lysobacter arenosi</name>
    <dbReference type="NCBI Taxonomy" id="2795387"/>
    <lineage>
        <taxon>Bacteria</taxon>
        <taxon>Pseudomonadati</taxon>
        <taxon>Pseudomonadota</taxon>
        <taxon>Gammaproteobacteria</taxon>
        <taxon>Lysobacterales</taxon>
        <taxon>Lysobacteraceae</taxon>
        <taxon>Lysobacter</taxon>
    </lineage>
</organism>
<accession>A0ABX7RCG5</accession>